<evidence type="ECO:0000256" key="3">
    <source>
        <dbReference type="ARBA" id="ARBA00022842"/>
    </source>
</evidence>
<feature type="domain" description="Thiamine pyrophosphate enzyme N-terminal TPP-binding" evidence="8">
    <location>
        <begin position="19"/>
        <end position="130"/>
    </location>
</feature>
<comment type="similarity">
    <text evidence="6">Belongs to the TPP enzyme family. MenD subfamily.</text>
</comment>
<keyword evidence="6" id="KW-0474">Menaquinone biosynthesis</keyword>
<accession>A0A8J7UW03</accession>
<dbReference type="RefSeq" id="WP_210512428.1">
    <property type="nucleotide sequence ID" value="NZ_JAFIDN010000008.1"/>
</dbReference>
<comment type="catalytic activity">
    <reaction evidence="6">
        <text>isochorismate + 2-oxoglutarate + H(+) = 5-enolpyruvoyl-6-hydroxy-2-succinyl-cyclohex-3-ene-1-carboxylate + CO2</text>
        <dbReference type="Rhea" id="RHEA:25593"/>
        <dbReference type="ChEBI" id="CHEBI:15378"/>
        <dbReference type="ChEBI" id="CHEBI:16526"/>
        <dbReference type="ChEBI" id="CHEBI:16810"/>
        <dbReference type="ChEBI" id="CHEBI:29780"/>
        <dbReference type="ChEBI" id="CHEBI:58818"/>
        <dbReference type="EC" id="2.2.1.9"/>
    </reaction>
</comment>
<dbReference type="HAMAP" id="MF_01659">
    <property type="entry name" value="MenD"/>
    <property type="match status" value="1"/>
</dbReference>
<evidence type="ECO:0000259" key="8">
    <source>
        <dbReference type="Pfam" id="PF02776"/>
    </source>
</evidence>
<comment type="pathway">
    <text evidence="6">Quinol/quinone metabolism; menaquinone biosynthesis.</text>
</comment>
<evidence type="ECO:0000259" key="7">
    <source>
        <dbReference type="Pfam" id="PF02775"/>
    </source>
</evidence>
<keyword evidence="10" id="KW-1185">Reference proteome</keyword>
<dbReference type="InterPro" id="IPR029061">
    <property type="entry name" value="THDP-binding"/>
</dbReference>
<dbReference type="UniPathway" id="UPA00079"/>
<dbReference type="CDD" id="cd07037">
    <property type="entry name" value="TPP_PYR_MenD"/>
    <property type="match status" value="1"/>
</dbReference>
<feature type="domain" description="Thiamine pyrophosphate enzyme TPP-binding" evidence="7">
    <location>
        <begin position="448"/>
        <end position="551"/>
    </location>
</feature>
<dbReference type="Pfam" id="PF02775">
    <property type="entry name" value="TPP_enzyme_C"/>
    <property type="match status" value="1"/>
</dbReference>
<dbReference type="CDD" id="cd02009">
    <property type="entry name" value="TPP_SHCHC_synthase"/>
    <property type="match status" value="1"/>
</dbReference>
<dbReference type="InterPro" id="IPR012001">
    <property type="entry name" value="Thiamin_PyroP_enz_TPP-bd_dom"/>
</dbReference>
<dbReference type="SUPFAM" id="SSF52518">
    <property type="entry name" value="Thiamin diphosphate-binding fold (THDP-binding)"/>
    <property type="match status" value="2"/>
</dbReference>
<protein>
    <recommendedName>
        <fullName evidence="6">2-succinyl-5-enolpyruvyl-6-hydroxy-3-cyclohexene-1-carboxylate synthase</fullName>
        <shortName evidence="6">SEPHCHC synthase</shortName>
        <ecNumber evidence="6">2.2.1.9</ecNumber>
    </recommendedName>
    <alternativeName>
        <fullName evidence="6">Menaquinone biosynthesis protein MenD</fullName>
    </alternativeName>
</protein>
<evidence type="ECO:0000256" key="6">
    <source>
        <dbReference type="HAMAP-Rule" id="MF_01659"/>
    </source>
</evidence>
<keyword evidence="4 6" id="KW-0786">Thiamine pyrophosphate</keyword>
<dbReference type="EC" id="2.2.1.9" evidence="6"/>
<dbReference type="Pfam" id="PF02776">
    <property type="entry name" value="TPP_enzyme_N"/>
    <property type="match status" value="1"/>
</dbReference>
<dbReference type="GO" id="GO:0030145">
    <property type="term" value="F:manganese ion binding"/>
    <property type="evidence" value="ECO:0007669"/>
    <property type="project" value="UniProtKB-UniRule"/>
</dbReference>
<comment type="pathway">
    <text evidence="6">Quinol/quinone metabolism; 1,4-dihydroxy-2-naphthoate biosynthesis; 1,4-dihydroxy-2-naphthoate from chorismate: step 2/7.</text>
</comment>
<dbReference type="PANTHER" id="PTHR42916:SF1">
    <property type="entry name" value="PROTEIN PHYLLO, CHLOROPLASTIC"/>
    <property type="match status" value="1"/>
</dbReference>
<evidence type="ECO:0000256" key="5">
    <source>
        <dbReference type="ARBA" id="ARBA00023211"/>
    </source>
</evidence>
<proteinExistence type="inferred from homology"/>
<dbReference type="PIRSF" id="PIRSF004983">
    <property type="entry name" value="MenD"/>
    <property type="match status" value="1"/>
</dbReference>
<reference evidence="9" key="1">
    <citation type="submission" date="2021-02" db="EMBL/GenBank/DDBJ databases">
        <title>Natronogracilivirga saccharolytica gen. nov. sp. nov. a new anaerobic, haloalkiliphilic carbohydrate-fermenting bacterium from soda lake and proposing of Cyclonatronumiaceae fam. nov. in the phylum Balneolaeota.</title>
        <authorList>
            <person name="Zhilina T.N."/>
            <person name="Sorokin D.Y."/>
            <person name="Zavarzina D.G."/>
            <person name="Toshchakov S.V."/>
            <person name="Kublanov I.V."/>
        </authorList>
    </citation>
    <scope>NUCLEOTIDE SEQUENCE</scope>
    <source>
        <strain evidence="9">Z-1702</strain>
    </source>
</reference>
<keyword evidence="5 6" id="KW-0464">Manganese</keyword>
<evidence type="ECO:0000256" key="1">
    <source>
        <dbReference type="ARBA" id="ARBA00022679"/>
    </source>
</evidence>
<keyword evidence="1 6" id="KW-0808">Transferase</keyword>
<evidence type="ECO:0000256" key="2">
    <source>
        <dbReference type="ARBA" id="ARBA00022723"/>
    </source>
</evidence>
<dbReference type="Gene3D" id="3.40.50.1220">
    <property type="entry name" value="TPP-binding domain"/>
    <property type="match status" value="1"/>
</dbReference>
<dbReference type="InterPro" id="IPR011766">
    <property type="entry name" value="TPP_enzyme_TPP-bd"/>
</dbReference>
<dbReference type="InterPro" id="IPR004433">
    <property type="entry name" value="MenaQ_synth_MenD"/>
</dbReference>
<organism evidence="9 10">
    <name type="scientific">Natronogracilivirga saccharolytica</name>
    <dbReference type="NCBI Taxonomy" id="2812953"/>
    <lineage>
        <taxon>Bacteria</taxon>
        <taxon>Pseudomonadati</taxon>
        <taxon>Balneolota</taxon>
        <taxon>Balneolia</taxon>
        <taxon>Balneolales</taxon>
        <taxon>Cyclonatronaceae</taxon>
        <taxon>Natronogracilivirga</taxon>
    </lineage>
</organism>
<comment type="caution">
    <text evidence="9">The sequence shown here is derived from an EMBL/GenBank/DDBJ whole genome shotgun (WGS) entry which is preliminary data.</text>
</comment>
<dbReference type="GO" id="GO:0009234">
    <property type="term" value="P:menaquinone biosynthetic process"/>
    <property type="evidence" value="ECO:0007669"/>
    <property type="project" value="UniProtKB-UniRule"/>
</dbReference>
<dbReference type="Gene3D" id="3.40.50.970">
    <property type="match status" value="2"/>
</dbReference>
<dbReference type="AlphaFoldDB" id="A0A8J7UW03"/>
<comment type="function">
    <text evidence="6">Catalyzes the thiamine diphosphate-dependent decarboxylation of 2-oxoglutarate and the subsequent addition of the resulting succinic semialdehyde-thiamine pyrophosphate anion to isochorismate to yield 2-succinyl-5-enolpyruvyl-6-hydroxy-3-cyclohexene-1-carboxylate (SEPHCHC).</text>
</comment>
<comment type="subunit">
    <text evidence="6">Homodimer.</text>
</comment>
<dbReference type="PANTHER" id="PTHR42916">
    <property type="entry name" value="2-SUCCINYL-5-ENOLPYRUVYL-6-HYDROXY-3-CYCLOHEXENE-1-CARBOXYLATE SYNTHASE"/>
    <property type="match status" value="1"/>
</dbReference>
<sequence length="574" mass="62603">MTEKINRSQAAISFQWCFHLADALSQYGVREAFISPGSRSTPLMTALVHHPEIRCHSVLDERAASFMALGAGKASGSPALFICTSGTALANAFPAVVEARKSGSPLIVLSADRPPALRDIGSSQTIDQIKIFGDYPVFFFDTGEPVMTQTGESFTASQDARRLAHLAAQSVYFAMHKQGPVHINLPFRKPLEPSGKEISDCLDAYGFGSGSEPDVRDHAAKLIVPPGQKNNPVPGEITDLLKQAQRPLAIAGPGSEHEDAFWQWCQARAIPILCETGGVSGITHHPEILKDAKNPDPDLVFRTGSGPVHTATIHALQKWQCHQIIFSDYENLDDATLSSTHIVNGPASSYDWNCESTTGNNDNKYQSWHEFWQTTAEQTSANKKINGFGDPDVYRTLLPVVDNNGACRIVLSNSMPIRDYLLYGPAEQVTKIPVIYNRGGSGIDGVTSTAIGAALTDGIPTVLFTGDLAFLHDVSGLNNLTFRELSLKIVVVNNRGGNIFRMLPFEKRDDVFTDFVETPQQVSIPDIARAHGLPCEVAETEDQIRNAWKKLSVHPSGILECRTDPVISMKKRGF</sequence>
<keyword evidence="2 6" id="KW-0479">Metal-binding</keyword>
<dbReference type="GO" id="GO:0030976">
    <property type="term" value="F:thiamine pyrophosphate binding"/>
    <property type="evidence" value="ECO:0007669"/>
    <property type="project" value="UniProtKB-UniRule"/>
</dbReference>
<comment type="cofactor">
    <cofactor evidence="6">
        <name>Mg(2+)</name>
        <dbReference type="ChEBI" id="CHEBI:18420"/>
    </cofactor>
    <cofactor evidence="6">
        <name>Mn(2+)</name>
        <dbReference type="ChEBI" id="CHEBI:29035"/>
    </cofactor>
</comment>
<gene>
    <name evidence="6 9" type="primary">menD</name>
    <name evidence="9" type="ORF">NATSA_10595</name>
</gene>
<dbReference type="NCBIfam" id="TIGR00173">
    <property type="entry name" value="menD"/>
    <property type="match status" value="1"/>
</dbReference>
<dbReference type="GO" id="GO:0070204">
    <property type="term" value="F:2-succinyl-5-enolpyruvyl-6-hydroxy-3-cyclohexene-1-carboxylic-acid synthase activity"/>
    <property type="evidence" value="ECO:0007669"/>
    <property type="project" value="UniProtKB-UniRule"/>
</dbReference>
<dbReference type="UniPathway" id="UPA01057">
    <property type="reaction ID" value="UER00164"/>
</dbReference>
<evidence type="ECO:0000313" key="10">
    <source>
        <dbReference type="Proteomes" id="UP000673975"/>
    </source>
</evidence>
<dbReference type="GO" id="GO:0000287">
    <property type="term" value="F:magnesium ion binding"/>
    <property type="evidence" value="ECO:0007669"/>
    <property type="project" value="UniProtKB-UniRule"/>
</dbReference>
<dbReference type="EMBL" id="JAFIDN010000008">
    <property type="protein sequence ID" value="MBP3193112.1"/>
    <property type="molecule type" value="Genomic_DNA"/>
</dbReference>
<name>A0A8J7UW03_9BACT</name>
<keyword evidence="3 6" id="KW-0460">Magnesium</keyword>
<evidence type="ECO:0000256" key="4">
    <source>
        <dbReference type="ARBA" id="ARBA00023052"/>
    </source>
</evidence>
<dbReference type="Proteomes" id="UP000673975">
    <property type="component" value="Unassembled WGS sequence"/>
</dbReference>
<comment type="cofactor">
    <cofactor evidence="6">
        <name>thiamine diphosphate</name>
        <dbReference type="ChEBI" id="CHEBI:58937"/>
    </cofactor>
    <text evidence="6">Binds 1 thiamine pyrophosphate per subunit.</text>
</comment>
<evidence type="ECO:0000313" key="9">
    <source>
        <dbReference type="EMBL" id="MBP3193112.1"/>
    </source>
</evidence>